<gene>
    <name evidence="1" type="ORF">SDC9_135340</name>
</gene>
<accession>A0A645DG33</accession>
<dbReference type="EMBL" id="VSSQ01035892">
    <property type="protein sequence ID" value="MPM88239.1"/>
    <property type="molecule type" value="Genomic_DNA"/>
</dbReference>
<dbReference type="AlphaFoldDB" id="A0A645DG33"/>
<proteinExistence type="predicted"/>
<name>A0A645DG33_9ZZZZ</name>
<evidence type="ECO:0000313" key="1">
    <source>
        <dbReference type="EMBL" id="MPM88239.1"/>
    </source>
</evidence>
<organism evidence="1">
    <name type="scientific">bioreactor metagenome</name>
    <dbReference type="NCBI Taxonomy" id="1076179"/>
    <lineage>
        <taxon>unclassified sequences</taxon>
        <taxon>metagenomes</taxon>
        <taxon>ecological metagenomes</taxon>
    </lineage>
</organism>
<protein>
    <submittedName>
        <fullName evidence="1">Uncharacterized protein</fullName>
    </submittedName>
</protein>
<comment type="caution">
    <text evidence="1">The sequence shown here is derived from an EMBL/GenBank/DDBJ whole genome shotgun (WGS) entry which is preliminary data.</text>
</comment>
<sequence>MGRTDAFVDVDAVRICTHCIKVCFQVCEQTVDDRRSCPVCRIQADCDAGKIIRNGRLQVLCVFQDAFRIFIHRAQSVCGRSRQIISFLVQIGFDLVFLFVRQFEAIRSEEFNTVIACRIMRSRDHDPCNGTLNACQVSHARCRDDSQLQYFDTD</sequence>
<reference evidence="1" key="1">
    <citation type="submission" date="2019-08" db="EMBL/GenBank/DDBJ databases">
        <authorList>
            <person name="Kucharzyk K."/>
            <person name="Murdoch R.W."/>
            <person name="Higgins S."/>
            <person name="Loffler F."/>
        </authorList>
    </citation>
    <scope>NUCLEOTIDE SEQUENCE</scope>
</reference>